<sequence length="124" mass="14013">MVEGVKGVVSAVGEVVDRLTLPAREKKQLETDLMRVFVEWEQRVMEARSAVLVEEARGTWLQRSWRPMVMLTFAVIVLVGTFVSLPILDDTSRFWDLLEIGLGGYVVGRSGEKIVQAFTGKKRF</sequence>
<comment type="caution">
    <text evidence="2">The sequence shown here is derived from an EMBL/GenBank/DDBJ whole genome shotgun (WGS) entry which is preliminary data.</text>
</comment>
<evidence type="ECO:0000256" key="1">
    <source>
        <dbReference type="SAM" id="Phobius"/>
    </source>
</evidence>
<gene>
    <name evidence="2" type="ORF">H8S64_02470</name>
</gene>
<name>A0ABR7CWE4_9BACT</name>
<evidence type="ECO:0008006" key="4">
    <source>
        <dbReference type="Google" id="ProtNLM"/>
    </source>
</evidence>
<dbReference type="InterPro" id="IPR021497">
    <property type="entry name" value="GTA_holin_3TM"/>
</dbReference>
<proteinExistence type="predicted"/>
<evidence type="ECO:0000313" key="3">
    <source>
        <dbReference type="Proteomes" id="UP000646484"/>
    </source>
</evidence>
<protein>
    <recommendedName>
        <fullName evidence="4">Holin of 3TMs, for gene-transfer release</fullName>
    </recommendedName>
</protein>
<keyword evidence="1" id="KW-1133">Transmembrane helix</keyword>
<dbReference type="EMBL" id="JACOOH010000001">
    <property type="protein sequence ID" value="MBC5619957.1"/>
    <property type="molecule type" value="Genomic_DNA"/>
</dbReference>
<keyword evidence="1" id="KW-0812">Transmembrane</keyword>
<dbReference type="Pfam" id="PF11351">
    <property type="entry name" value="GTA_holin_3TM"/>
    <property type="match status" value="1"/>
</dbReference>
<keyword evidence="1" id="KW-0472">Membrane</keyword>
<dbReference type="RefSeq" id="WP_186974810.1">
    <property type="nucleotide sequence ID" value="NZ_JACOOH010000001.1"/>
</dbReference>
<dbReference type="Proteomes" id="UP000646484">
    <property type="component" value="Unassembled WGS sequence"/>
</dbReference>
<keyword evidence="3" id="KW-1185">Reference proteome</keyword>
<evidence type="ECO:0000313" key="2">
    <source>
        <dbReference type="EMBL" id="MBC5619957.1"/>
    </source>
</evidence>
<organism evidence="2 3">
    <name type="scientific">Butyricimonas hominis</name>
    <dbReference type="NCBI Taxonomy" id="2763032"/>
    <lineage>
        <taxon>Bacteria</taxon>
        <taxon>Pseudomonadati</taxon>
        <taxon>Bacteroidota</taxon>
        <taxon>Bacteroidia</taxon>
        <taxon>Bacteroidales</taxon>
        <taxon>Odoribacteraceae</taxon>
        <taxon>Butyricimonas</taxon>
    </lineage>
</organism>
<reference evidence="2 3" key="1">
    <citation type="submission" date="2020-08" db="EMBL/GenBank/DDBJ databases">
        <title>Genome public.</title>
        <authorList>
            <person name="Liu C."/>
            <person name="Sun Q."/>
        </authorList>
    </citation>
    <scope>NUCLEOTIDE SEQUENCE [LARGE SCALE GENOMIC DNA]</scope>
    <source>
        <strain evidence="2 3">NSJ-56</strain>
    </source>
</reference>
<accession>A0ABR7CWE4</accession>
<feature type="transmembrane region" description="Helical" evidence="1">
    <location>
        <begin position="68"/>
        <end position="88"/>
    </location>
</feature>